<comment type="caution">
    <text evidence="1">The sequence shown here is derived from an EMBL/GenBank/DDBJ whole genome shotgun (WGS) entry which is preliminary data.</text>
</comment>
<proteinExistence type="predicted"/>
<evidence type="ECO:0000313" key="1">
    <source>
        <dbReference type="EMBL" id="TXG77786.1"/>
    </source>
</evidence>
<gene>
    <name evidence="1" type="ORF">E6Q11_02180</name>
</gene>
<organism evidence="1 2">
    <name type="scientific">Candidatus Dojkabacteria bacterium</name>
    <dbReference type="NCBI Taxonomy" id="2099670"/>
    <lineage>
        <taxon>Bacteria</taxon>
        <taxon>Candidatus Dojkabacteria</taxon>
    </lineage>
</organism>
<sequence>MDITRFVTFTLNMKLNDVSTFEFEVDLTQFEKVCTDIGLTPRNVIYPAKTEVRVSLDGVDLFGGVISSANSSLGENGQKLSVRADSYLQYFAKRLLNKNYTSTDRSQIAWDAIDTVQSITYGDLGVTQGTLATTYSSDLTADYRDVKSIIMLYTYASPTTYDFEITPSKVFNTYTRLGSDKPLVKLSYPRNVTSIEISRESDSLYNKVTGLGSGIGDERIQTTKEDINSKARYRIQEAKKLYNSVVLQTTLEENTQGFLDISTEPLVIPSLKTTALGLNLAEVFVGDSITVQVENTGYNDDVNLLLRIYELSVSVDENFNQDISVKFYNPNTGGGVEEDA</sequence>
<evidence type="ECO:0000313" key="2">
    <source>
        <dbReference type="Proteomes" id="UP000321026"/>
    </source>
</evidence>
<dbReference type="Proteomes" id="UP000321026">
    <property type="component" value="Unassembled WGS sequence"/>
</dbReference>
<accession>A0A5C7JBA1</accession>
<name>A0A5C7JBA1_9BACT</name>
<dbReference type="EMBL" id="SSDS01000037">
    <property type="protein sequence ID" value="TXG77786.1"/>
    <property type="molecule type" value="Genomic_DNA"/>
</dbReference>
<protein>
    <submittedName>
        <fullName evidence="1">Uncharacterized protein</fullName>
    </submittedName>
</protein>
<reference evidence="1 2" key="1">
    <citation type="submission" date="2018-09" db="EMBL/GenBank/DDBJ databases">
        <title>Metagenome Assembled Genomes from an Advanced Water Purification Facility.</title>
        <authorList>
            <person name="Stamps B.W."/>
            <person name="Spear J.R."/>
        </authorList>
    </citation>
    <scope>NUCLEOTIDE SEQUENCE [LARGE SCALE GENOMIC DNA]</scope>
    <source>
        <strain evidence="1">Bin_63_2</strain>
    </source>
</reference>
<dbReference type="AlphaFoldDB" id="A0A5C7JBA1"/>